<keyword evidence="2" id="KW-1185">Reference proteome</keyword>
<protein>
    <submittedName>
        <fullName evidence="1">Uncharacterized protein</fullName>
    </submittedName>
</protein>
<dbReference type="EMBL" id="CAXAMN010021607">
    <property type="protein sequence ID" value="CAK9061359.1"/>
    <property type="molecule type" value="Genomic_DNA"/>
</dbReference>
<gene>
    <name evidence="1" type="ORF">CCMP2556_LOCUS30165</name>
</gene>
<dbReference type="Proteomes" id="UP001642484">
    <property type="component" value="Unassembled WGS sequence"/>
</dbReference>
<organism evidence="1 2">
    <name type="scientific">Durusdinium trenchii</name>
    <dbReference type="NCBI Taxonomy" id="1381693"/>
    <lineage>
        <taxon>Eukaryota</taxon>
        <taxon>Sar</taxon>
        <taxon>Alveolata</taxon>
        <taxon>Dinophyceae</taxon>
        <taxon>Suessiales</taxon>
        <taxon>Symbiodiniaceae</taxon>
        <taxon>Durusdinium</taxon>
    </lineage>
</organism>
<dbReference type="SUPFAM" id="SSF54403">
    <property type="entry name" value="Cystatin/monellin"/>
    <property type="match status" value="1"/>
</dbReference>
<evidence type="ECO:0000313" key="2">
    <source>
        <dbReference type="Proteomes" id="UP001642484"/>
    </source>
</evidence>
<proteinExistence type="predicted"/>
<reference evidence="1 2" key="1">
    <citation type="submission" date="2024-02" db="EMBL/GenBank/DDBJ databases">
        <authorList>
            <person name="Chen Y."/>
            <person name="Shah S."/>
            <person name="Dougan E. K."/>
            <person name="Thang M."/>
            <person name="Chan C."/>
        </authorList>
    </citation>
    <scope>NUCLEOTIDE SEQUENCE [LARGE SCALE GENOMIC DNA]</scope>
</reference>
<dbReference type="InterPro" id="IPR046350">
    <property type="entry name" value="Cystatin_sf"/>
</dbReference>
<comment type="caution">
    <text evidence="1">The sequence shown here is derived from an EMBL/GenBank/DDBJ whole genome shotgun (WGS) entry which is preliminary data.</text>
</comment>
<accession>A0ABP0NG41</accession>
<evidence type="ECO:0000313" key="1">
    <source>
        <dbReference type="EMBL" id="CAK9061359.1"/>
    </source>
</evidence>
<sequence length="195" mass="20644">MSFSPILLCVVSLLAVASAIVCPPEMLQAAPIGLPAGSKCGGTCHVHGHCAAGLSCQQPRTPIPVLGIQAAGVCVESHSFDADSDDAAAVKQTIQEALILLNARSNDIYMLVPVGLLGMQREPSQTEAVYRLSMKVARSQCHNDGKHDPFDSECRADGSDKGGFNVDMVVRRNQDSSYTLLSHSTAEKVPLPLTM</sequence>
<name>A0ABP0NG41_9DINO</name>